<feature type="non-terminal residue" evidence="1">
    <location>
        <position position="1"/>
    </location>
</feature>
<organism evidence="1">
    <name type="scientific">termite gut metagenome</name>
    <dbReference type="NCBI Taxonomy" id="433724"/>
    <lineage>
        <taxon>unclassified sequences</taxon>
        <taxon>metagenomes</taxon>
        <taxon>organismal metagenomes</taxon>
    </lineage>
</organism>
<name>A0A5J4PSE3_9ZZZZ</name>
<dbReference type="AlphaFoldDB" id="A0A5J4PSE3"/>
<comment type="caution">
    <text evidence="1">The sequence shown here is derived from an EMBL/GenBank/DDBJ whole genome shotgun (WGS) entry which is preliminary data.</text>
</comment>
<reference evidence="1" key="1">
    <citation type="submission" date="2019-03" db="EMBL/GenBank/DDBJ databases">
        <title>Single cell metagenomics reveals metabolic interactions within the superorganism composed of flagellate Streblomastix strix and complex community of Bacteroidetes bacteria on its surface.</title>
        <authorList>
            <person name="Treitli S.C."/>
            <person name="Kolisko M."/>
            <person name="Husnik F."/>
            <person name="Keeling P."/>
            <person name="Hampl V."/>
        </authorList>
    </citation>
    <scope>NUCLEOTIDE SEQUENCE</scope>
    <source>
        <strain evidence="1">STM</strain>
    </source>
</reference>
<evidence type="ECO:0000313" key="1">
    <source>
        <dbReference type="EMBL" id="KAA6312556.1"/>
    </source>
</evidence>
<evidence type="ECO:0008006" key="2">
    <source>
        <dbReference type="Google" id="ProtNLM"/>
    </source>
</evidence>
<protein>
    <recommendedName>
        <fullName evidence="2">Transposase IS4-like domain-containing protein</fullName>
    </recommendedName>
</protein>
<sequence>QADLFHQSQIKLSVPTRKNQLIPVELSKRKCRKRKRIETLLSQFKGQFSMNINFAKTFAGLATRILSKITALTMIQYLNVFVLNRKINRIKVNIC</sequence>
<dbReference type="EMBL" id="SNRY01006452">
    <property type="protein sequence ID" value="KAA6312556.1"/>
    <property type="molecule type" value="Genomic_DNA"/>
</dbReference>
<gene>
    <name evidence="1" type="ORF">EZS27_036531</name>
</gene>
<accession>A0A5J4PSE3</accession>
<proteinExistence type="predicted"/>